<evidence type="ECO:0000256" key="1">
    <source>
        <dbReference type="SAM" id="MobiDB-lite"/>
    </source>
</evidence>
<keyword evidence="2" id="KW-0614">Plasmid</keyword>
<feature type="region of interest" description="Disordered" evidence="1">
    <location>
        <begin position="64"/>
        <end position="93"/>
    </location>
</feature>
<dbReference type="EMBL" id="FR687360">
    <property type="protein sequence ID" value="CBW76583.1"/>
    <property type="molecule type" value="Genomic_DNA"/>
</dbReference>
<dbReference type="Proteomes" id="UP000007437">
    <property type="component" value="Plasmid pBRH01"/>
</dbReference>
<geneLocation type="plasmid" evidence="2 3">
    <name>pBRH01</name>
</geneLocation>
<proteinExistence type="predicted"/>
<dbReference type="AlphaFoldDB" id="E5AU09"/>
<reference evidence="2 3" key="1">
    <citation type="journal article" date="2011" name="J. Bacteriol.">
        <title>Complete genome sequence of Burkholderia rhizoxinica, an endosymbiont of Rhizopus microsporus.</title>
        <authorList>
            <person name="Lackner G."/>
            <person name="Moebius N."/>
            <person name="Partida-Martinez L."/>
            <person name="Hertweck C."/>
        </authorList>
    </citation>
    <scope>NUCLEOTIDE SEQUENCE [LARGE SCALE GENOMIC DNA]</scope>
    <source>
        <strain evidence="3">DSM 19002 / CIP 109453 / HKI 454</strain>
        <plasmid evidence="2 3">pBRH01</plasmid>
    </source>
</reference>
<dbReference type="KEGG" id="brh:RBRH_00501"/>
<evidence type="ECO:0000313" key="3">
    <source>
        <dbReference type="Proteomes" id="UP000007437"/>
    </source>
</evidence>
<accession>E5AU09</accession>
<sequence length="118" mass="12631">MSKQLPAQAGQADPFDRAYQRPPRFIDRFDHRALSAGFGDDAHDPLSIAHQRADGGTFDVLSSFDGLGHTGEDASRQTRPGLSHEGGRTLSPAAAAASIRTAGWCAHARTSDCSSRWP</sequence>
<name>E5AU09_MYCRK</name>
<organism evidence="2 3">
    <name type="scientific">Mycetohabitans rhizoxinica (strain DSM 19002 / CIP 109453 / HKI 454)</name>
    <name type="common">Paraburkholderia rhizoxinica</name>
    <dbReference type="NCBI Taxonomy" id="882378"/>
    <lineage>
        <taxon>Bacteria</taxon>
        <taxon>Pseudomonadati</taxon>
        <taxon>Pseudomonadota</taxon>
        <taxon>Betaproteobacteria</taxon>
        <taxon>Burkholderiales</taxon>
        <taxon>Burkholderiaceae</taxon>
        <taxon>Mycetohabitans</taxon>
    </lineage>
</organism>
<dbReference type="HOGENOM" id="CLU_2068726_0_0_4"/>
<gene>
    <name evidence="2" type="ordered locus">RBRH_00501</name>
</gene>
<protein>
    <submittedName>
        <fullName evidence="2">Uncharacterized protein</fullName>
    </submittedName>
</protein>
<evidence type="ECO:0000313" key="2">
    <source>
        <dbReference type="EMBL" id="CBW76583.1"/>
    </source>
</evidence>